<dbReference type="PANTHER" id="PTHR11409:SF39">
    <property type="entry name" value="ADENOSINE DEAMINASE 2"/>
    <property type="match status" value="1"/>
</dbReference>
<comment type="similarity">
    <text evidence="3">Belongs to the metallo-dependent hydrolases superfamily. Adenosine and AMP deaminases family. ADGF subfamily.</text>
</comment>
<evidence type="ECO:0000256" key="6">
    <source>
        <dbReference type="ARBA" id="ARBA00022723"/>
    </source>
</evidence>
<dbReference type="Gene3D" id="3.20.20.140">
    <property type="entry name" value="Metal-dependent hydrolases"/>
    <property type="match status" value="1"/>
</dbReference>
<comment type="subcellular location">
    <subcellularLocation>
        <location evidence="2">Secreted</location>
    </subcellularLocation>
</comment>
<dbReference type="AlphaFoldDB" id="A0A4S2N7W9"/>
<sequence>MTASNTGASTVDISRELAAHYAARAKLQQEEKALRHDFAFIQSLSPTARKAAEVVRRIRAHETSTIWKKEEASAHHVFPGMSFTLAKQRIEQTKLWRIVRKLPKGALLHAHLEAMVDMGWLLDRALETEGICIFAPAPLDSPTALATVIFEFSSPTTIPKDAANIWTSAYVPNTPIPLRTAVQTFRHAHHTSFQEWFLSRTTITPAESLLQHEGVTEIWRKFQTIFIHISPLVFHPEIFPAFVHRILADLYDDSIYWSDIRMAFLPETPSERLVGTFEKAVTEFKAKHPNFWGASLIFTIPRSVPDEMIDQLSVLCIKLKQAHPSTISAFDCVGFEDAGRSLLDLTPCILRFKALCKAANVDIPVFLHAGETLLSSVSQNLLDAVLLDVRRIGHGYSLYRHPRLVQLVKEKNILLEICPISNEVLRLAGTILQHPIPAYLAAGVACAIGCDDPGILGQHDGCGGNGGMNGMKEGGGGSSHDFWQLLQGFDEVGLEGLGDLAQNSVQWAAFEGVASQAGILSEGGIREERIKLWRKEWEQFCEWVVAEFGEEWLKNE</sequence>
<dbReference type="STRING" id="341454.A0A4S2N7W9"/>
<feature type="domain" description="Adenosine deaminase" evidence="10">
    <location>
        <begin position="216"/>
        <end position="457"/>
    </location>
</feature>
<name>A0A4S2N7W9_9PEZI</name>
<evidence type="ECO:0000313" key="12">
    <source>
        <dbReference type="Proteomes" id="UP000298138"/>
    </source>
</evidence>
<dbReference type="InterPro" id="IPR032466">
    <property type="entry name" value="Metal_Hydrolase"/>
</dbReference>
<gene>
    <name evidence="11" type="ORF">EX30DRAFT_392817</name>
</gene>
<protein>
    <recommendedName>
        <fullName evidence="4">adenosine deaminase</fullName>
        <ecNumber evidence="4">3.5.4.4</ecNumber>
    </recommendedName>
</protein>
<dbReference type="Pfam" id="PF00962">
    <property type="entry name" value="A_deaminase"/>
    <property type="match status" value="1"/>
</dbReference>
<dbReference type="EC" id="3.5.4.4" evidence="4"/>
<dbReference type="FunFam" id="3.20.20.140:FF:000017">
    <property type="entry name" value="Adenosine deaminase 2"/>
    <property type="match status" value="1"/>
</dbReference>
<evidence type="ECO:0000256" key="5">
    <source>
        <dbReference type="ARBA" id="ARBA00022525"/>
    </source>
</evidence>
<keyword evidence="5" id="KW-0964">Secreted</keyword>
<dbReference type="EMBL" id="ML220112">
    <property type="protein sequence ID" value="TGZ85472.1"/>
    <property type="molecule type" value="Genomic_DNA"/>
</dbReference>
<evidence type="ECO:0000256" key="4">
    <source>
        <dbReference type="ARBA" id="ARBA00012784"/>
    </source>
</evidence>
<keyword evidence="7" id="KW-0732">Signal</keyword>
<evidence type="ECO:0000313" key="11">
    <source>
        <dbReference type="EMBL" id="TGZ85472.1"/>
    </source>
</evidence>
<dbReference type="InterPro" id="IPR001365">
    <property type="entry name" value="A_deaminase_dom"/>
</dbReference>
<evidence type="ECO:0000256" key="8">
    <source>
        <dbReference type="ARBA" id="ARBA00022801"/>
    </source>
</evidence>
<dbReference type="GO" id="GO:0004000">
    <property type="term" value="F:adenosine deaminase activity"/>
    <property type="evidence" value="ECO:0007669"/>
    <property type="project" value="TreeGrafter"/>
</dbReference>
<evidence type="ECO:0000259" key="10">
    <source>
        <dbReference type="Pfam" id="PF00962"/>
    </source>
</evidence>
<proteinExistence type="inferred from homology"/>
<keyword evidence="6" id="KW-0479">Metal-binding</keyword>
<dbReference type="GO" id="GO:0005576">
    <property type="term" value="C:extracellular region"/>
    <property type="evidence" value="ECO:0007669"/>
    <property type="project" value="UniProtKB-SubCell"/>
</dbReference>
<dbReference type="GO" id="GO:0046103">
    <property type="term" value="P:inosine biosynthetic process"/>
    <property type="evidence" value="ECO:0007669"/>
    <property type="project" value="TreeGrafter"/>
</dbReference>
<dbReference type="OrthoDB" id="7202371at2759"/>
<reference evidence="11 12" key="1">
    <citation type="submission" date="2019-04" db="EMBL/GenBank/DDBJ databases">
        <title>Comparative genomics and transcriptomics to analyze fruiting body development in filamentous ascomycetes.</title>
        <authorList>
            <consortium name="DOE Joint Genome Institute"/>
            <person name="Lutkenhaus R."/>
            <person name="Traeger S."/>
            <person name="Breuer J."/>
            <person name="Kuo A."/>
            <person name="Lipzen A."/>
            <person name="Pangilinan J."/>
            <person name="Dilworth D."/>
            <person name="Sandor L."/>
            <person name="Poggeler S."/>
            <person name="Barry K."/>
            <person name="Grigoriev I.V."/>
            <person name="Nowrousian M."/>
        </authorList>
    </citation>
    <scope>NUCLEOTIDE SEQUENCE [LARGE SCALE GENOMIC DNA]</scope>
    <source>
        <strain evidence="11 12">CBS 389.68</strain>
    </source>
</reference>
<evidence type="ECO:0000256" key="2">
    <source>
        <dbReference type="ARBA" id="ARBA00004613"/>
    </source>
</evidence>
<dbReference type="InterPro" id="IPR006330">
    <property type="entry name" value="Ado/ade_deaminase"/>
</dbReference>
<keyword evidence="12" id="KW-1185">Reference proteome</keyword>
<evidence type="ECO:0000256" key="9">
    <source>
        <dbReference type="ARBA" id="ARBA00047764"/>
    </source>
</evidence>
<dbReference type="GO" id="GO:0006154">
    <property type="term" value="P:adenosine catabolic process"/>
    <property type="evidence" value="ECO:0007669"/>
    <property type="project" value="TreeGrafter"/>
</dbReference>
<dbReference type="PANTHER" id="PTHR11409">
    <property type="entry name" value="ADENOSINE DEAMINASE"/>
    <property type="match status" value="1"/>
</dbReference>
<dbReference type="Proteomes" id="UP000298138">
    <property type="component" value="Unassembled WGS sequence"/>
</dbReference>
<dbReference type="SUPFAM" id="SSF51556">
    <property type="entry name" value="Metallo-dependent hydrolases"/>
    <property type="match status" value="1"/>
</dbReference>
<comment type="catalytic activity">
    <reaction evidence="9">
        <text>adenosine + H2O + H(+) = inosine + NH4(+)</text>
        <dbReference type="Rhea" id="RHEA:24408"/>
        <dbReference type="ChEBI" id="CHEBI:15377"/>
        <dbReference type="ChEBI" id="CHEBI:15378"/>
        <dbReference type="ChEBI" id="CHEBI:16335"/>
        <dbReference type="ChEBI" id="CHEBI:17596"/>
        <dbReference type="ChEBI" id="CHEBI:28938"/>
        <dbReference type="EC" id="3.5.4.4"/>
    </reaction>
</comment>
<evidence type="ECO:0000256" key="3">
    <source>
        <dbReference type="ARBA" id="ARBA00006083"/>
    </source>
</evidence>
<evidence type="ECO:0000256" key="7">
    <source>
        <dbReference type="ARBA" id="ARBA00022729"/>
    </source>
</evidence>
<accession>A0A4S2N7W9</accession>
<dbReference type="InParanoid" id="A0A4S2N7W9"/>
<comment type="cofactor">
    <cofactor evidence="1">
        <name>Zn(2+)</name>
        <dbReference type="ChEBI" id="CHEBI:29105"/>
    </cofactor>
</comment>
<evidence type="ECO:0000256" key="1">
    <source>
        <dbReference type="ARBA" id="ARBA00001947"/>
    </source>
</evidence>
<dbReference type="GO" id="GO:0046872">
    <property type="term" value="F:metal ion binding"/>
    <property type="evidence" value="ECO:0007669"/>
    <property type="project" value="UniProtKB-KW"/>
</dbReference>
<keyword evidence="8 11" id="KW-0378">Hydrolase</keyword>
<organism evidence="11 12">
    <name type="scientific">Ascodesmis nigricans</name>
    <dbReference type="NCBI Taxonomy" id="341454"/>
    <lineage>
        <taxon>Eukaryota</taxon>
        <taxon>Fungi</taxon>
        <taxon>Dikarya</taxon>
        <taxon>Ascomycota</taxon>
        <taxon>Pezizomycotina</taxon>
        <taxon>Pezizomycetes</taxon>
        <taxon>Pezizales</taxon>
        <taxon>Ascodesmidaceae</taxon>
        <taxon>Ascodesmis</taxon>
    </lineage>
</organism>